<feature type="repeat" description="PPR" evidence="3">
    <location>
        <begin position="79"/>
        <end position="113"/>
    </location>
</feature>
<dbReference type="Pfam" id="PF13041">
    <property type="entry name" value="PPR_2"/>
    <property type="match status" value="1"/>
</dbReference>
<dbReference type="Gene3D" id="1.25.40.10">
    <property type="entry name" value="Tetratricopeptide repeat domain"/>
    <property type="match status" value="1"/>
</dbReference>
<keyword evidence="2" id="KW-0677">Repeat</keyword>
<keyword evidence="5" id="KW-1185">Reference proteome</keyword>
<evidence type="ECO:0000313" key="4">
    <source>
        <dbReference type="EMBL" id="KAE9453068.1"/>
    </source>
</evidence>
<feature type="repeat" description="PPR" evidence="3">
    <location>
        <begin position="44"/>
        <end position="78"/>
    </location>
</feature>
<dbReference type="AlphaFoldDB" id="A0A6A4LEY4"/>
<reference evidence="4 5" key="1">
    <citation type="journal article" date="2019" name="Genome Biol. Evol.">
        <title>The Rhododendron genome and chromosomal organization provide insight into shared whole-genome duplications across the heath family (Ericaceae).</title>
        <authorList>
            <person name="Soza V.L."/>
            <person name="Lindsley D."/>
            <person name="Waalkes A."/>
            <person name="Ramage E."/>
            <person name="Patwardhan R.P."/>
            <person name="Burton J.N."/>
            <person name="Adey A."/>
            <person name="Kumar A."/>
            <person name="Qiu R."/>
            <person name="Shendure J."/>
            <person name="Hall B."/>
        </authorList>
    </citation>
    <scope>NUCLEOTIDE SEQUENCE [LARGE SCALE GENOMIC DNA]</scope>
    <source>
        <strain evidence="4">RSF 1966-606</strain>
    </source>
</reference>
<name>A0A6A4LEY4_9ERIC</name>
<dbReference type="OrthoDB" id="185373at2759"/>
<comment type="caution">
    <text evidence="4">The sequence shown here is derived from an EMBL/GenBank/DDBJ whole genome shotgun (WGS) entry which is preliminary data.</text>
</comment>
<proteinExistence type="inferred from homology"/>
<dbReference type="InterPro" id="IPR050667">
    <property type="entry name" value="PPR-containing_protein"/>
</dbReference>
<dbReference type="Pfam" id="PF12854">
    <property type="entry name" value="PPR_1"/>
    <property type="match status" value="1"/>
</dbReference>
<evidence type="ECO:0008006" key="6">
    <source>
        <dbReference type="Google" id="ProtNLM"/>
    </source>
</evidence>
<dbReference type="NCBIfam" id="TIGR00756">
    <property type="entry name" value="PPR"/>
    <property type="match status" value="3"/>
</dbReference>
<organism evidence="4 5">
    <name type="scientific">Rhododendron williamsianum</name>
    <dbReference type="NCBI Taxonomy" id="262921"/>
    <lineage>
        <taxon>Eukaryota</taxon>
        <taxon>Viridiplantae</taxon>
        <taxon>Streptophyta</taxon>
        <taxon>Embryophyta</taxon>
        <taxon>Tracheophyta</taxon>
        <taxon>Spermatophyta</taxon>
        <taxon>Magnoliopsida</taxon>
        <taxon>eudicotyledons</taxon>
        <taxon>Gunneridae</taxon>
        <taxon>Pentapetalae</taxon>
        <taxon>asterids</taxon>
        <taxon>Ericales</taxon>
        <taxon>Ericaceae</taxon>
        <taxon>Ericoideae</taxon>
        <taxon>Rhodoreae</taxon>
        <taxon>Rhododendron</taxon>
    </lineage>
</organism>
<feature type="non-terminal residue" evidence="4">
    <location>
        <position position="1"/>
    </location>
</feature>
<accession>A0A6A4LEY4</accession>
<dbReference type="PANTHER" id="PTHR47939">
    <property type="entry name" value="MEMBRANE-ASSOCIATED SALT-INDUCIBLE PROTEIN-LIKE"/>
    <property type="match status" value="1"/>
</dbReference>
<sequence length="143" mass="16029">MQDHSITLNIVVYGILINGMCEAGKIEDARKLFSSISTKGLKPNVKIYTALIGGLCKEALLDEAEELFLQMEGDGCPPDDVTYNIVVRAFLKRGDKHKVMILLQEMINRNFSPDASTMATLFHDSDYLNMIQNLVSMDRKNKS</sequence>
<dbReference type="Proteomes" id="UP000428333">
    <property type="component" value="Linkage Group LG09"/>
</dbReference>
<dbReference type="EMBL" id="QEFC01002315">
    <property type="protein sequence ID" value="KAE9453068.1"/>
    <property type="molecule type" value="Genomic_DNA"/>
</dbReference>
<dbReference type="InterPro" id="IPR011990">
    <property type="entry name" value="TPR-like_helical_dom_sf"/>
</dbReference>
<dbReference type="PROSITE" id="PS51375">
    <property type="entry name" value="PPR"/>
    <property type="match status" value="3"/>
</dbReference>
<comment type="similarity">
    <text evidence="1">Belongs to the PPR family. P subfamily.</text>
</comment>
<dbReference type="PANTHER" id="PTHR47939:SF13">
    <property type="entry name" value="OS03G0201400 PROTEIN"/>
    <property type="match status" value="1"/>
</dbReference>
<feature type="repeat" description="PPR" evidence="3">
    <location>
        <begin position="9"/>
        <end position="43"/>
    </location>
</feature>
<evidence type="ECO:0000256" key="3">
    <source>
        <dbReference type="PROSITE-ProRule" id="PRU00708"/>
    </source>
</evidence>
<gene>
    <name evidence="4" type="ORF">C3L33_15038</name>
</gene>
<dbReference type="InterPro" id="IPR002885">
    <property type="entry name" value="PPR_rpt"/>
</dbReference>
<evidence type="ECO:0000313" key="5">
    <source>
        <dbReference type="Proteomes" id="UP000428333"/>
    </source>
</evidence>
<evidence type="ECO:0000256" key="1">
    <source>
        <dbReference type="ARBA" id="ARBA00007626"/>
    </source>
</evidence>
<evidence type="ECO:0000256" key="2">
    <source>
        <dbReference type="ARBA" id="ARBA00022737"/>
    </source>
</evidence>
<protein>
    <recommendedName>
        <fullName evidence="6">Pentacotripeptide-repeat region of PRORP domain-containing protein</fullName>
    </recommendedName>
</protein>